<dbReference type="Proteomes" id="UP001145087">
    <property type="component" value="Unassembled WGS sequence"/>
</dbReference>
<gene>
    <name evidence="1" type="ORF">OU798_12200</name>
</gene>
<dbReference type="InterPro" id="IPR011989">
    <property type="entry name" value="ARM-like"/>
</dbReference>
<sequence length="309" mass="35426">MKRLWIIVILTFGLLVPARVLAQDRQTEIDSLITLMRTAGREWNNYAGPLIKIGEPAVPALIKNVQDKNLKQWNRRIAMMTLNQIHSPQWMAPARAILFDENEDPVLRNHATAALRGENLSDVKTELWRLFTDADNQFHKSNLAHLLVGADTALAYRAFYELYTTQDGHIQRSALLNLARLRPEESTSWFLKALQGNDWMTANLAMDSLIGSSFFDAEVLLSVYKKPNVNETVQWRIIYVLGHRQDAAIVPVLVEALQNKYWLVHTEATVGLCRFEPEVVLNELKNLGNDSRPFVQKNSKWITQQLKRE</sequence>
<dbReference type="GO" id="GO:0016491">
    <property type="term" value="F:oxidoreductase activity"/>
    <property type="evidence" value="ECO:0007669"/>
    <property type="project" value="TreeGrafter"/>
</dbReference>
<dbReference type="PANTHER" id="PTHR12697:SF5">
    <property type="entry name" value="DEOXYHYPUSINE HYDROXYLASE"/>
    <property type="match status" value="1"/>
</dbReference>
<comment type="caution">
    <text evidence="1">The sequence shown here is derived from an EMBL/GenBank/DDBJ whole genome shotgun (WGS) entry which is preliminary data.</text>
</comment>
<dbReference type="RefSeq" id="WP_343333444.1">
    <property type="nucleotide sequence ID" value="NZ_JAPOHD010000027.1"/>
</dbReference>
<dbReference type="InterPro" id="IPR016024">
    <property type="entry name" value="ARM-type_fold"/>
</dbReference>
<dbReference type="PANTHER" id="PTHR12697">
    <property type="entry name" value="PBS LYASE HEAT-LIKE PROTEIN"/>
    <property type="match status" value="1"/>
</dbReference>
<dbReference type="Gene3D" id="1.25.10.10">
    <property type="entry name" value="Leucine-rich Repeat Variant"/>
    <property type="match status" value="2"/>
</dbReference>
<organism evidence="1 2">
    <name type="scientific">Draconibacterium aestuarii</name>
    <dbReference type="NCBI Taxonomy" id="2998507"/>
    <lineage>
        <taxon>Bacteria</taxon>
        <taxon>Pseudomonadati</taxon>
        <taxon>Bacteroidota</taxon>
        <taxon>Bacteroidia</taxon>
        <taxon>Marinilabiliales</taxon>
        <taxon>Prolixibacteraceae</taxon>
        <taxon>Draconibacterium</taxon>
    </lineage>
</organism>
<dbReference type="AlphaFoldDB" id="A0A9X3J7V9"/>
<accession>A0A9X3J7V9</accession>
<evidence type="ECO:0000313" key="1">
    <source>
        <dbReference type="EMBL" id="MCY1721110.1"/>
    </source>
</evidence>
<dbReference type="SUPFAM" id="SSF48371">
    <property type="entry name" value="ARM repeat"/>
    <property type="match status" value="1"/>
</dbReference>
<keyword evidence="2" id="KW-1185">Reference proteome</keyword>
<dbReference type="EMBL" id="JAPOHD010000027">
    <property type="protein sequence ID" value="MCY1721110.1"/>
    <property type="molecule type" value="Genomic_DNA"/>
</dbReference>
<name>A0A9X3J7V9_9BACT</name>
<protein>
    <submittedName>
        <fullName evidence="1">HEAT repeat domain-containing protein</fullName>
    </submittedName>
</protein>
<proteinExistence type="predicted"/>
<evidence type="ECO:0000313" key="2">
    <source>
        <dbReference type="Proteomes" id="UP001145087"/>
    </source>
</evidence>
<reference evidence="1" key="1">
    <citation type="submission" date="2022-11" db="EMBL/GenBank/DDBJ databases">
        <title>Marilongibacter aestuarii gen. nov., sp. nov., isolated from tidal flat sediment.</title>
        <authorList>
            <person name="Jiayan W."/>
        </authorList>
    </citation>
    <scope>NUCLEOTIDE SEQUENCE</scope>
    <source>
        <strain evidence="1">Z1-6</strain>
    </source>
</reference>